<dbReference type="Bgee" id="ENSOANG00000011916">
    <property type="expression patterns" value="Expressed in liver and 4 other cell types or tissues"/>
</dbReference>
<keyword evidence="9" id="KW-1185">Reference proteome</keyword>
<evidence type="ECO:0000256" key="1">
    <source>
        <dbReference type="ARBA" id="ARBA00004613"/>
    </source>
</evidence>
<feature type="domain" description="Fibronectin type-II" evidence="7">
    <location>
        <begin position="160"/>
        <end position="208"/>
    </location>
</feature>
<sequence>MLGGNSEDACVFPFEYRQKTYSECIISKAGGRTWCATTANYDRDRLWRYCGTHVEGNEKAPCIFPYKYGNRDFFECIGGNPWCATSRHYDTDQRWRYCYKQAYGGSSKGQPCVFPFRYEGRVQVTCPRDEEGVYWCATTSDYDRDRLWSYCPDTLIGGSAPGAPCVFPFTYGDQKYYTCTTAGEEGGRLWCSTTDNYPRDRKWTYCHLSGTGANDPTSPCLFPFWYREVAYHSCTRVRDGKLWCATTRDYDRDRRWKYCSQLAHGGNSGGKACVFPFHYDGKQYQACTAQNSPAGYWCGTTSNYTRDKQWSYCPDTAPRI</sequence>
<dbReference type="GO" id="GO:0005576">
    <property type="term" value="C:extracellular region"/>
    <property type="evidence" value="ECO:0007669"/>
    <property type="project" value="UniProtKB-SubCell"/>
</dbReference>
<dbReference type="PROSITE" id="PS51092">
    <property type="entry name" value="FN2_2"/>
    <property type="match status" value="6"/>
</dbReference>
<dbReference type="Proteomes" id="UP000002279">
    <property type="component" value="Chromosome 10"/>
</dbReference>
<evidence type="ECO:0000313" key="9">
    <source>
        <dbReference type="Proteomes" id="UP000002279"/>
    </source>
</evidence>
<dbReference type="PANTHER" id="PTHR22918">
    <property type="entry name" value="SEMINAL PLASMA PROTEIN"/>
    <property type="match status" value="1"/>
</dbReference>
<dbReference type="Gene3D" id="2.10.10.10">
    <property type="entry name" value="Fibronectin, type II, collagen-binding"/>
    <property type="match status" value="6"/>
</dbReference>
<dbReference type="CDD" id="cd00062">
    <property type="entry name" value="FN2"/>
    <property type="match status" value="5"/>
</dbReference>
<dbReference type="Ensembl" id="ENSOANT00000018888.2">
    <property type="protein sequence ID" value="ENSOANP00000018885.2"/>
    <property type="gene ID" value="ENSOANG00000011916.2"/>
</dbReference>
<dbReference type="FunFam" id="2.10.10.10:FF:000011">
    <property type="entry name" value="Uncharacterized protein"/>
    <property type="match status" value="1"/>
</dbReference>
<dbReference type="PROSITE" id="PS00023">
    <property type="entry name" value="FN2_1"/>
    <property type="match status" value="2"/>
</dbReference>
<keyword evidence="5 6" id="KW-1015">Disulfide bond</keyword>
<proteinExistence type="inferred from homology"/>
<dbReference type="GO" id="GO:0048240">
    <property type="term" value="P:sperm capacitation"/>
    <property type="evidence" value="ECO:0000318"/>
    <property type="project" value="GO_Central"/>
</dbReference>
<feature type="domain" description="Fibronectin type-II" evidence="7">
    <location>
        <begin position="107"/>
        <end position="153"/>
    </location>
</feature>
<keyword evidence="3" id="KW-0964">Secreted</keyword>
<dbReference type="SUPFAM" id="SSF57440">
    <property type="entry name" value="Kringle-like"/>
    <property type="match status" value="6"/>
</dbReference>
<comment type="subcellular location">
    <subcellularLocation>
        <location evidence="1">Secreted</location>
    </subcellularLocation>
</comment>
<dbReference type="InterPro" id="IPR013806">
    <property type="entry name" value="Kringle-like"/>
</dbReference>
<dbReference type="InterPro" id="IPR000562">
    <property type="entry name" value="FN_type2_dom"/>
</dbReference>
<feature type="disulfide bond" evidence="6">
    <location>
        <begin position="165"/>
        <end position="191"/>
    </location>
</feature>
<feature type="domain" description="Fibronectin type-II" evidence="7">
    <location>
        <begin position="215"/>
        <end position="261"/>
    </location>
</feature>
<accession>F6R6X8</accession>
<dbReference type="FunFam" id="2.10.10.10:FF:000003">
    <property type="entry name" value="binder of sperm protein homolog 1"/>
    <property type="match status" value="2"/>
</dbReference>
<dbReference type="PRINTS" id="PR00013">
    <property type="entry name" value="FNTYPEII"/>
</dbReference>
<dbReference type="Pfam" id="PF00040">
    <property type="entry name" value="fn2"/>
    <property type="match status" value="6"/>
</dbReference>
<dbReference type="GO" id="GO:0008201">
    <property type="term" value="F:heparin binding"/>
    <property type="evidence" value="ECO:0000318"/>
    <property type="project" value="GO_Central"/>
</dbReference>
<protein>
    <recommendedName>
        <fullName evidence="7">Fibronectin type-II domain-containing protein</fullName>
    </recommendedName>
</protein>
<feature type="domain" description="Fibronectin type-II" evidence="7">
    <location>
        <begin position="5"/>
        <end position="52"/>
    </location>
</feature>
<comment type="caution">
    <text evidence="6">Lacks conserved residue(s) required for the propagation of feature annotation.</text>
</comment>
<feature type="domain" description="Fibronectin type-II" evidence="7">
    <location>
        <begin position="268"/>
        <end position="315"/>
    </location>
</feature>
<dbReference type="InterPro" id="IPR036943">
    <property type="entry name" value="FN_type2_sf"/>
</dbReference>
<feature type="disulfide bond" evidence="6">
    <location>
        <begin position="179"/>
        <end position="206"/>
    </location>
</feature>
<evidence type="ECO:0000256" key="2">
    <source>
        <dbReference type="ARBA" id="ARBA00010011"/>
    </source>
</evidence>
<evidence type="ECO:0000313" key="8">
    <source>
        <dbReference type="Ensembl" id="ENSOANP00000018885.2"/>
    </source>
</evidence>
<dbReference type="STRING" id="9258.ENSOANP00000018885"/>
<dbReference type="InterPro" id="IPR051666">
    <property type="entry name" value="SP_Capacitation_Regulator"/>
</dbReference>
<evidence type="ECO:0000256" key="3">
    <source>
        <dbReference type="ARBA" id="ARBA00022525"/>
    </source>
</evidence>
<dbReference type="FunCoup" id="F6R6X8">
    <property type="interactions" value="1"/>
</dbReference>
<dbReference type="AlphaFoldDB" id="F6R6X8"/>
<dbReference type="eggNOG" id="KOG1565">
    <property type="taxonomic scope" value="Eukaryota"/>
</dbReference>
<reference evidence="8 9" key="1">
    <citation type="journal article" date="2008" name="Nature">
        <title>Genome analysis of the platypus reveals unique signatures of evolution.</title>
        <authorList>
            <person name="Warren W.C."/>
            <person name="Hillier L.W."/>
            <person name="Marshall Graves J.A."/>
            <person name="Birney E."/>
            <person name="Ponting C.P."/>
            <person name="Grutzner F."/>
            <person name="Belov K."/>
            <person name="Miller W."/>
            <person name="Clarke L."/>
            <person name="Chinwalla A.T."/>
            <person name="Yang S.P."/>
            <person name="Heger A."/>
            <person name="Locke D.P."/>
            <person name="Miethke P."/>
            <person name="Waters P.D."/>
            <person name="Veyrunes F."/>
            <person name="Fulton L."/>
            <person name="Fulton B."/>
            <person name="Graves T."/>
            <person name="Wallis J."/>
            <person name="Puente X.S."/>
            <person name="Lopez-Otin C."/>
            <person name="Ordonez G.R."/>
            <person name="Eichler E.E."/>
            <person name="Chen L."/>
            <person name="Cheng Z."/>
            <person name="Deakin J.E."/>
            <person name="Alsop A."/>
            <person name="Thompson K."/>
            <person name="Kirby P."/>
            <person name="Papenfuss A.T."/>
            <person name="Wakefield M.J."/>
            <person name="Olender T."/>
            <person name="Lancet D."/>
            <person name="Huttley G.A."/>
            <person name="Smit A.F."/>
            <person name="Pask A."/>
            <person name="Temple-Smith P."/>
            <person name="Batzer M.A."/>
            <person name="Walker J.A."/>
            <person name="Konkel M.K."/>
            <person name="Harris R.S."/>
            <person name="Whittington C.M."/>
            <person name="Wong E.S."/>
            <person name="Gemmell N.J."/>
            <person name="Buschiazzo E."/>
            <person name="Vargas Jentzsch I.M."/>
            <person name="Merkel A."/>
            <person name="Schmitz J."/>
            <person name="Zemann A."/>
            <person name="Churakov G."/>
            <person name="Kriegs J.O."/>
            <person name="Brosius J."/>
            <person name="Murchison E.P."/>
            <person name="Sachidanandam R."/>
            <person name="Smith C."/>
            <person name="Hannon G.J."/>
            <person name="Tsend-Ayush E."/>
            <person name="McMillan D."/>
            <person name="Attenborough R."/>
            <person name="Rens W."/>
            <person name="Ferguson-Smith M."/>
            <person name="Lefevre C.M."/>
            <person name="Sharp J.A."/>
            <person name="Nicholas K.R."/>
            <person name="Ray D.A."/>
            <person name="Kube M."/>
            <person name="Reinhardt R."/>
            <person name="Pringle T.H."/>
            <person name="Taylor J."/>
            <person name="Jones R.C."/>
            <person name="Nixon B."/>
            <person name="Dacheux J.L."/>
            <person name="Niwa H."/>
            <person name="Sekita Y."/>
            <person name="Huang X."/>
            <person name="Stark A."/>
            <person name="Kheradpour P."/>
            <person name="Kellis M."/>
            <person name="Flicek P."/>
            <person name="Chen Y."/>
            <person name="Webber C."/>
            <person name="Hardison R."/>
            <person name="Nelson J."/>
            <person name="Hallsworth-Pepin K."/>
            <person name="Delehaunty K."/>
            <person name="Markovic C."/>
            <person name="Minx P."/>
            <person name="Feng Y."/>
            <person name="Kremitzki C."/>
            <person name="Mitreva M."/>
            <person name="Glasscock J."/>
            <person name="Wylie T."/>
            <person name="Wohldmann P."/>
            <person name="Thiru P."/>
            <person name="Nhan M.N."/>
            <person name="Pohl C.S."/>
            <person name="Smith S.M."/>
            <person name="Hou S."/>
            <person name="Nefedov M."/>
            <person name="de Jong P.J."/>
            <person name="Renfree M.B."/>
            <person name="Mardis E.R."/>
            <person name="Wilson R.K."/>
        </authorList>
    </citation>
    <scope>NUCLEOTIDE SEQUENCE [LARGE SCALE GENOMIC DNA]</scope>
    <source>
        <strain evidence="8 9">Glennie</strain>
    </source>
</reference>
<feature type="domain" description="Fibronectin type-II" evidence="7">
    <location>
        <begin position="57"/>
        <end position="100"/>
    </location>
</feature>
<dbReference type="FunFam" id="2.10.10.10:FF:000001">
    <property type="entry name" value="Fibronectin 1a isoform 1"/>
    <property type="match status" value="1"/>
</dbReference>
<organism evidence="8 9">
    <name type="scientific">Ornithorhynchus anatinus</name>
    <name type="common">Duckbill platypus</name>
    <dbReference type="NCBI Taxonomy" id="9258"/>
    <lineage>
        <taxon>Eukaryota</taxon>
        <taxon>Metazoa</taxon>
        <taxon>Chordata</taxon>
        <taxon>Craniata</taxon>
        <taxon>Vertebrata</taxon>
        <taxon>Euteleostomi</taxon>
        <taxon>Mammalia</taxon>
        <taxon>Monotremata</taxon>
        <taxon>Ornithorhynchidae</taxon>
        <taxon>Ornithorhynchus</taxon>
    </lineage>
</organism>
<evidence type="ECO:0000259" key="7">
    <source>
        <dbReference type="PROSITE" id="PS51092"/>
    </source>
</evidence>
<dbReference type="InParanoid" id="F6R6X8"/>
<dbReference type="OMA" id="YSCTNED"/>
<dbReference type="SMART" id="SM00059">
    <property type="entry name" value="FN2"/>
    <property type="match status" value="6"/>
</dbReference>
<dbReference type="GO" id="GO:0009986">
    <property type="term" value="C:cell surface"/>
    <property type="evidence" value="ECO:0000318"/>
    <property type="project" value="GO_Central"/>
</dbReference>
<evidence type="ECO:0000256" key="6">
    <source>
        <dbReference type="PROSITE-ProRule" id="PRU00479"/>
    </source>
</evidence>
<reference evidence="8" key="3">
    <citation type="submission" date="2025-09" db="UniProtKB">
        <authorList>
            <consortium name="Ensembl"/>
        </authorList>
    </citation>
    <scope>IDENTIFICATION</scope>
    <source>
        <strain evidence="8">Glennie</strain>
    </source>
</reference>
<dbReference type="HOGENOM" id="CLU_115665_0_0_1"/>
<dbReference type="GeneTree" id="ENSGT00940000162766"/>
<reference evidence="8" key="2">
    <citation type="submission" date="2025-08" db="UniProtKB">
        <authorList>
            <consortium name="Ensembl"/>
        </authorList>
    </citation>
    <scope>IDENTIFICATION</scope>
    <source>
        <strain evidence="8">Glennie</strain>
    </source>
</reference>
<dbReference type="PANTHER" id="PTHR22918:SF1">
    <property type="entry name" value="FIBRONECTIN TYPE-II DOMAIN-CONTAINING PROTEIN"/>
    <property type="match status" value="1"/>
</dbReference>
<evidence type="ECO:0000256" key="4">
    <source>
        <dbReference type="ARBA" id="ARBA00022737"/>
    </source>
</evidence>
<comment type="similarity">
    <text evidence="2">Belongs to the seminal plasma protein family.</text>
</comment>
<name>F6R6X8_ORNAN</name>
<keyword evidence="4" id="KW-0677">Repeat</keyword>
<evidence type="ECO:0000256" key="5">
    <source>
        <dbReference type="ARBA" id="ARBA00023157"/>
    </source>
</evidence>